<accession>A0A0M2HSQ3</accession>
<dbReference type="AlphaFoldDB" id="A0A0M2HSQ3"/>
<feature type="transmembrane region" description="Helical" evidence="1">
    <location>
        <begin position="66"/>
        <end position="88"/>
    </location>
</feature>
<dbReference type="EMBL" id="JYJB01000009">
    <property type="protein sequence ID" value="KJL47529.1"/>
    <property type="molecule type" value="Genomic_DNA"/>
</dbReference>
<name>A0A0M2HSQ3_9MICO</name>
<evidence type="ECO:0000256" key="1">
    <source>
        <dbReference type="SAM" id="Phobius"/>
    </source>
</evidence>
<dbReference type="Proteomes" id="UP000033900">
    <property type="component" value="Unassembled WGS sequence"/>
</dbReference>
<keyword evidence="1" id="KW-0812">Transmembrane</keyword>
<keyword evidence="3" id="KW-1185">Reference proteome</keyword>
<reference evidence="2 3" key="1">
    <citation type="submission" date="2015-02" db="EMBL/GenBank/DDBJ databases">
        <title>Draft genome sequences of ten Microbacterium spp. with emphasis on heavy metal contaminated environments.</title>
        <authorList>
            <person name="Corretto E."/>
        </authorList>
    </citation>
    <scope>NUCLEOTIDE SEQUENCE [LARGE SCALE GENOMIC DNA]</scope>
    <source>
        <strain evidence="2 3">SA35</strain>
    </source>
</reference>
<feature type="transmembrane region" description="Helical" evidence="1">
    <location>
        <begin position="100"/>
        <end position="120"/>
    </location>
</feature>
<dbReference type="RefSeq" id="WP_152641806.1">
    <property type="nucleotide sequence ID" value="NZ_JYJB01000009.1"/>
</dbReference>
<protein>
    <recommendedName>
        <fullName evidence="4">RDD family protein</fullName>
    </recommendedName>
</protein>
<feature type="transmembrane region" description="Helical" evidence="1">
    <location>
        <begin position="148"/>
        <end position="167"/>
    </location>
</feature>
<evidence type="ECO:0008006" key="4">
    <source>
        <dbReference type="Google" id="ProtNLM"/>
    </source>
</evidence>
<gene>
    <name evidence="2" type="ORF">RS84_02326</name>
</gene>
<sequence length="197" mass="21291">MIRENGQFSHVDERTAIVMQRAQGRDSPLSEVRQRLEPVLGPSAARRVRAFRNGDLYVDSTIGAALWAWFVDSLIVNGSAIGLGMLYFTLSSAYDKSVGALLIAVVMMIVLPFVYGWCYADGRAAGAMLAGTRSVRLADGGRIGLAKAGWAMLIRTLLLPFIFWVALGEGAEPGEVRVSIDEAATRRLRDSGVTSLA</sequence>
<keyword evidence="1" id="KW-1133">Transmembrane helix</keyword>
<comment type="caution">
    <text evidence="2">The sequence shown here is derived from an EMBL/GenBank/DDBJ whole genome shotgun (WGS) entry which is preliminary data.</text>
</comment>
<evidence type="ECO:0000313" key="2">
    <source>
        <dbReference type="EMBL" id="KJL47529.1"/>
    </source>
</evidence>
<dbReference type="OrthoDB" id="4951023at2"/>
<keyword evidence="1" id="KW-0472">Membrane</keyword>
<dbReference type="PATRIC" id="fig|273678.4.peg.2327"/>
<proteinExistence type="predicted"/>
<evidence type="ECO:0000313" key="3">
    <source>
        <dbReference type="Proteomes" id="UP000033900"/>
    </source>
</evidence>
<organism evidence="2 3">
    <name type="scientific">Microbacterium hydrocarbonoxydans</name>
    <dbReference type="NCBI Taxonomy" id="273678"/>
    <lineage>
        <taxon>Bacteria</taxon>
        <taxon>Bacillati</taxon>
        <taxon>Actinomycetota</taxon>
        <taxon>Actinomycetes</taxon>
        <taxon>Micrococcales</taxon>
        <taxon>Microbacteriaceae</taxon>
        <taxon>Microbacterium</taxon>
    </lineage>
</organism>